<feature type="domain" description="TcaA 4th" evidence="1">
    <location>
        <begin position="171"/>
        <end position="240"/>
    </location>
</feature>
<dbReference type="Pfam" id="PF22820">
    <property type="entry name" value="TcaA_3rd_4th"/>
    <property type="match status" value="1"/>
</dbReference>
<evidence type="ECO:0000313" key="3">
    <source>
        <dbReference type="Proteomes" id="UP000003573"/>
    </source>
</evidence>
<dbReference type="InterPro" id="IPR054530">
    <property type="entry name" value="TcaA_4th"/>
</dbReference>
<proteinExistence type="predicted"/>
<dbReference type="OrthoDB" id="2216620at2"/>
<name>G5JY40_9STRE</name>
<dbReference type="STRING" id="764298.STRMA_0087"/>
<organism evidence="2 3">
    <name type="scientific">Streptococcus macacae NCTC 11558</name>
    <dbReference type="NCBI Taxonomy" id="764298"/>
    <lineage>
        <taxon>Bacteria</taxon>
        <taxon>Bacillati</taxon>
        <taxon>Bacillota</taxon>
        <taxon>Bacilli</taxon>
        <taxon>Lactobacillales</taxon>
        <taxon>Streptococcaceae</taxon>
        <taxon>Streptococcus</taxon>
    </lineage>
</organism>
<dbReference type="AlphaFoldDB" id="G5JY40"/>
<reference evidence="2 3" key="1">
    <citation type="journal article" date="2014" name="Int. J. Syst. Evol. Microbiol.">
        <title>Phylogenomics and the dynamic genome evolution of the genus Streptococcus.</title>
        <authorList>
            <consortium name="The Broad Institute Genome Sequencing Platform"/>
            <person name="Richards V.P."/>
            <person name="Palmer S.R."/>
            <person name="Pavinski Bitar P.D."/>
            <person name="Qin X."/>
            <person name="Weinstock G.M."/>
            <person name="Highlander S.K."/>
            <person name="Town C.D."/>
            <person name="Burne R.A."/>
            <person name="Stanhope M.J."/>
        </authorList>
    </citation>
    <scope>NUCLEOTIDE SEQUENCE [LARGE SCALE GENOMIC DNA]</scope>
    <source>
        <strain evidence="2 3">NCTC 11558</strain>
    </source>
</reference>
<evidence type="ECO:0000313" key="2">
    <source>
        <dbReference type="EMBL" id="EHJ53089.1"/>
    </source>
</evidence>
<accession>G5JY40</accession>
<gene>
    <name evidence="2" type="ORF">STRMA_0087</name>
</gene>
<sequence length="401" mass="45737">MPKSKLLCYSNIYNIYIITERYVKVAKNHFNKALEYEVWSDNKKPIKASELKYRNSKENRRVKLNDLVTDDKKMKNVGRKFLIFPDWRVAVKPSSAEISINTKDLDLYINNKKVAKTDSDSYTKKITRLYPGTYNFTVKGKVSNQDVEVSSEQDLLGENKEVDLDVEYLSFKVNSNLKDGDLYIGSQRIGKLKDGQYNISKMAVTNDAKVFVQKSFPGKPSLKSEVKSIQDIYDGDTITLDAEGVLEHKTAVSLITGAYNRLSSYAASHRTPDNLDEVFSGGDKNSFYTDVKNNIDTNTTEAKNRSADSILYSDINVTKITQTSPTTYTVDFTVIYNFSFMYDSEHETSGNIKQKLSWSANVSYNRDEDDDEYSFYKDYKGYRITSSNGKSKVLETKNTVK</sequence>
<dbReference type="Proteomes" id="UP000003573">
    <property type="component" value="Unassembled WGS sequence"/>
</dbReference>
<dbReference type="eggNOG" id="COG4640">
    <property type="taxonomic scope" value="Bacteria"/>
</dbReference>
<comment type="caution">
    <text evidence="2">The sequence shown here is derived from an EMBL/GenBank/DDBJ whole genome shotgun (WGS) entry which is preliminary data.</text>
</comment>
<protein>
    <recommendedName>
        <fullName evidence="1">TcaA 4th domain-containing protein</fullName>
    </recommendedName>
</protein>
<dbReference type="EMBL" id="AEUW02000001">
    <property type="protein sequence ID" value="EHJ53089.1"/>
    <property type="molecule type" value="Genomic_DNA"/>
</dbReference>
<evidence type="ECO:0000259" key="1">
    <source>
        <dbReference type="Pfam" id="PF22820"/>
    </source>
</evidence>
<keyword evidence="3" id="KW-1185">Reference proteome</keyword>